<gene>
    <name evidence="2" type="ORF">BDW42DRAFT_163426</name>
</gene>
<reference evidence="3" key="1">
    <citation type="submission" date="2017-12" db="EMBL/GenBank/DDBJ databases">
        <authorList>
            <consortium name="DOE Joint Genome Institute"/>
            <person name="Mondo S.J."/>
            <person name="Kjaerbolling I."/>
            <person name="Vesth T.C."/>
            <person name="Frisvad J.C."/>
            <person name="Nybo J.L."/>
            <person name="Theobald S."/>
            <person name="Kuo A."/>
            <person name="Bowyer P."/>
            <person name="Matsuda Y."/>
            <person name="Lyhne E.K."/>
            <person name="Kogle M.E."/>
            <person name="Clum A."/>
            <person name="Lipzen A."/>
            <person name="Salamov A."/>
            <person name="Ngan C.Y."/>
            <person name="Daum C."/>
            <person name="Chiniquy J."/>
            <person name="Barry K."/>
            <person name="LaButti K."/>
            <person name="Haridas S."/>
            <person name="Simmons B.A."/>
            <person name="Magnuson J.K."/>
            <person name="Mortensen U.H."/>
            <person name="Larsen T.O."/>
            <person name="Grigoriev I.V."/>
            <person name="Baker S.E."/>
            <person name="Andersen M.R."/>
            <person name="Nordberg H.P."/>
            <person name="Cantor M.N."/>
            <person name="Hua S.X."/>
        </authorList>
    </citation>
    <scope>NUCLEOTIDE SEQUENCE [LARGE SCALE GENOMIC DNA]</scope>
    <source>
        <strain evidence="3">IBT 19404</strain>
    </source>
</reference>
<accession>A0A2J5I2H1</accession>
<proteinExistence type="predicted"/>
<keyword evidence="3" id="KW-1185">Reference proteome</keyword>
<dbReference type="AlphaFoldDB" id="A0A2J5I2H1"/>
<evidence type="ECO:0000313" key="3">
    <source>
        <dbReference type="Proteomes" id="UP000235023"/>
    </source>
</evidence>
<keyword evidence="1" id="KW-0812">Transmembrane</keyword>
<keyword evidence="1" id="KW-1133">Transmembrane helix</keyword>
<name>A0A2J5I2H1_9EURO</name>
<keyword evidence="1" id="KW-0472">Membrane</keyword>
<protein>
    <submittedName>
        <fullName evidence="2">Uncharacterized protein</fullName>
    </submittedName>
</protein>
<sequence length="93" mass="10817">MESHRVRLLNHGPTVFWQNLMVLFIGLVASALCKVLYKLSPSWTRKVGPMLYELTWDHLLCTNYYTVYLGLNSSQFYITLGKNIMSRGRSMQN</sequence>
<feature type="transmembrane region" description="Helical" evidence="1">
    <location>
        <begin position="15"/>
        <end position="37"/>
    </location>
</feature>
<evidence type="ECO:0000313" key="2">
    <source>
        <dbReference type="EMBL" id="PLN84027.1"/>
    </source>
</evidence>
<evidence type="ECO:0000256" key="1">
    <source>
        <dbReference type="SAM" id="Phobius"/>
    </source>
</evidence>
<dbReference type="Proteomes" id="UP000235023">
    <property type="component" value="Unassembled WGS sequence"/>
</dbReference>
<organism evidence="2 3">
    <name type="scientific">Aspergillus taichungensis</name>
    <dbReference type="NCBI Taxonomy" id="482145"/>
    <lineage>
        <taxon>Eukaryota</taxon>
        <taxon>Fungi</taxon>
        <taxon>Dikarya</taxon>
        <taxon>Ascomycota</taxon>
        <taxon>Pezizomycotina</taxon>
        <taxon>Eurotiomycetes</taxon>
        <taxon>Eurotiomycetidae</taxon>
        <taxon>Eurotiales</taxon>
        <taxon>Aspergillaceae</taxon>
        <taxon>Aspergillus</taxon>
        <taxon>Aspergillus subgen. Circumdati</taxon>
    </lineage>
</organism>
<dbReference type="EMBL" id="KZ559514">
    <property type="protein sequence ID" value="PLN84027.1"/>
    <property type="molecule type" value="Genomic_DNA"/>
</dbReference>